<dbReference type="InterPro" id="IPR020904">
    <property type="entry name" value="Sc_DH/Rdtase_CS"/>
</dbReference>
<evidence type="ECO:0008006" key="5">
    <source>
        <dbReference type="Google" id="ProtNLM"/>
    </source>
</evidence>
<accession>A0A1Y3PDJ7</accession>
<reference evidence="4" key="1">
    <citation type="submission" date="2016-06" db="EMBL/GenBank/DDBJ databases">
        <authorList>
            <person name="Nascimento L."/>
            <person name="Pereira R.V."/>
            <person name="Martins L.F."/>
            <person name="Quaggio R.B."/>
            <person name="Silva A.M."/>
            <person name="Setubal J.C."/>
        </authorList>
    </citation>
    <scope>NUCLEOTIDE SEQUENCE [LARGE SCALE GENOMIC DNA]</scope>
</reference>
<comment type="similarity">
    <text evidence="1">Belongs to the short-chain dehydrogenases/reductases (SDR) family.</text>
</comment>
<name>A0A1Y3PDJ7_9BACI</name>
<evidence type="ECO:0000313" key="4">
    <source>
        <dbReference type="Proteomes" id="UP000196475"/>
    </source>
</evidence>
<dbReference type="EMBL" id="LZRT01000103">
    <property type="protein sequence ID" value="OUM85425.1"/>
    <property type="molecule type" value="Genomic_DNA"/>
</dbReference>
<gene>
    <name evidence="3" type="ORF">BAA01_13515</name>
</gene>
<dbReference type="GO" id="GO:0016491">
    <property type="term" value="F:oxidoreductase activity"/>
    <property type="evidence" value="ECO:0007669"/>
    <property type="project" value="UniProtKB-KW"/>
</dbReference>
<organism evidence="3 4">
    <name type="scientific">Bacillus thermozeamaize</name>
    <dbReference type="NCBI Taxonomy" id="230954"/>
    <lineage>
        <taxon>Bacteria</taxon>
        <taxon>Bacillati</taxon>
        <taxon>Bacillota</taxon>
        <taxon>Bacilli</taxon>
        <taxon>Bacillales</taxon>
        <taxon>Bacillaceae</taxon>
        <taxon>Bacillus</taxon>
    </lineage>
</organism>
<dbReference type="InterPro" id="IPR002347">
    <property type="entry name" value="SDR_fam"/>
</dbReference>
<dbReference type="FunFam" id="3.40.50.720:FF:000173">
    <property type="entry name" value="3-oxoacyl-[acyl-carrier protein] reductase"/>
    <property type="match status" value="1"/>
</dbReference>
<protein>
    <recommendedName>
        <fullName evidence="5">2-hydroxycyclohexanecarboxyl-CoA dehydrogenase</fullName>
    </recommendedName>
</protein>
<dbReference type="NCBIfam" id="NF005559">
    <property type="entry name" value="PRK07231.1"/>
    <property type="match status" value="1"/>
</dbReference>
<dbReference type="PANTHER" id="PTHR42879:SF2">
    <property type="entry name" value="3-OXOACYL-[ACYL-CARRIER-PROTEIN] REDUCTASE FABG"/>
    <property type="match status" value="1"/>
</dbReference>
<evidence type="ECO:0000313" key="3">
    <source>
        <dbReference type="EMBL" id="OUM85425.1"/>
    </source>
</evidence>
<dbReference type="GO" id="GO:0032787">
    <property type="term" value="P:monocarboxylic acid metabolic process"/>
    <property type="evidence" value="ECO:0007669"/>
    <property type="project" value="UniProtKB-ARBA"/>
</dbReference>
<dbReference type="PRINTS" id="PR00081">
    <property type="entry name" value="GDHRDH"/>
</dbReference>
<dbReference type="Pfam" id="PF13561">
    <property type="entry name" value="adh_short_C2"/>
    <property type="match status" value="1"/>
</dbReference>
<dbReference type="PANTHER" id="PTHR42879">
    <property type="entry name" value="3-OXOACYL-(ACYL-CARRIER-PROTEIN) REDUCTASE"/>
    <property type="match status" value="1"/>
</dbReference>
<evidence type="ECO:0000256" key="1">
    <source>
        <dbReference type="ARBA" id="ARBA00006484"/>
    </source>
</evidence>
<dbReference type="InterPro" id="IPR050259">
    <property type="entry name" value="SDR"/>
</dbReference>
<dbReference type="AlphaFoldDB" id="A0A1Y3PDJ7"/>
<sequence length="245" mass="26802">MKPRVVLITGAGSGIGRTTAMRFASNGDRVVVNDIDEQKANDVVKEIKTFGLEAMAAPADITRLDEVENMTKEVVERWGRIDVLVNNAGVGDIRLFLETEPEDWHREIQVNIYGVLNVCKAVLPHMVRQNSGVVVNIASDAARVGETYMAVYSMAKAGVVGFSKALAKEMARYGIRVNVVCPGATRTPLVKALLEQKGKEILKNYPIRRFAEPEDIANGIFFLASPEADYITGQTLSINGGYTMI</sequence>
<dbReference type="SUPFAM" id="SSF51735">
    <property type="entry name" value="NAD(P)-binding Rossmann-fold domains"/>
    <property type="match status" value="1"/>
</dbReference>
<proteinExistence type="inferred from homology"/>
<dbReference type="NCBIfam" id="NF009466">
    <property type="entry name" value="PRK12826.1-2"/>
    <property type="match status" value="1"/>
</dbReference>
<dbReference type="Gene3D" id="3.40.50.720">
    <property type="entry name" value="NAD(P)-binding Rossmann-like Domain"/>
    <property type="match status" value="1"/>
</dbReference>
<dbReference type="Proteomes" id="UP000196475">
    <property type="component" value="Unassembled WGS sequence"/>
</dbReference>
<dbReference type="PROSITE" id="PS00061">
    <property type="entry name" value="ADH_SHORT"/>
    <property type="match status" value="1"/>
</dbReference>
<dbReference type="CDD" id="cd05233">
    <property type="entry name" value="SDR_c"/>
    <property type="match status" value="1"/>
</dbReference>
<dbReference type="PRINTS" id="PR00080">
    <property type="entry name" value="SDRFAMILY"/>
</dbReference>
<dbReference type="InterPro" id="IPR036291">
    <property type="entry name" value="NAD(P)-bd_dom_sf"/>
</dbReference>
<keyword evidence="2" id="KW-0560">Oxidoreductase</keyword>
<comment type="caution">
    <text evidence="3">The sequence shown here is derived from an EMBL/GenBank/DDBJ whole genome shotgun (WGS) entry which is preliminary data.</text>
</comment>
<evidence type="ECO:0000256" key="2">
    <source>
        <dbReference type="ARBA" id="ARBA00023002"/>
    </source>
</evidence>